<feature type="transmembrane region" description="Helical" evidence="2">
    <location>
        <begin position="261"/>
        <end position="279"/>
    </location>
</feature>
<feature type="transmembrane region" description="Helical" evidence="2">
    <location>
        <begin position="155"/>
        <end position="180"/>
    </location>
</feature>
<feature type="transmembrane region" description="Helical" evidence="2">
    <location>
        <begin position="192"/>
        <end position="210"/>
    </location>
</feature>
<keyword evidence="2" id="KW-0472">Membrane</keyword>
<dbReference type="EMBL" id="VIGW01000001">
    <property type="protein sequence ID" value="TWS21506.1"/>
    <property type="molecule type" value="Genomic_DNA"/>
</dbReference>
<name>A0A5C5REY2_9ACTN</name>
<proteinExistence type="predicted"/>
<sequence length="384" mass="41788">MPQRLTAVDAARGLAVFSMVTGHFAEGSILAWPTHMIPYFDGASAFVLLSGLILGVVHRRWVDRDNGFSTSRERLVRRIAVIYLCQVFLCAVAALISYALPPARQLGLSPIGETEHPLLQVFAMRYLPAGGEILVLYFVLMCGALVLIPLLRRNLWAPIIAVSVGLYVWAILAPPAWFMLPNASPAGATANWAAWQALFVPALVIGWKWQDWSIDARLRSPRVLLVLLAGTAAAFVAGRAVTGRAADEFLGAKIDFGPARIVAAWVVLPAVLAVITLLLHYGWFQRAAHPFVMVGTRSLDSYVLQSVLLITIPIVLIQPWGPARATLVTLAVLAACWAWAEFRKWSGWSKLHQRPARFRKTAPAPAPLASTGDEPSPASRDAVG</sequence>
<comment type="caution">
    <text evidence="3">The sequence shown here is derived from an EMBL/GenBank/DDBJ whole genome shotgun (WGS) entry which is preliminary data.</text>
</comment>
<evidence type="ECO:0000256" key="1">
    <source>
        <dbReference type="SAM" id="MobiDB-lite"/>
    </source>
</evidence>
<feature type="transmembrane region" description="Helical" evidence="2">
    <location>
        <begin position="126"/>
        <end position="148"/>
    </location>
</feature>
<dbReference type="RefSeq" id="WP_146559290.1">
    <property type="nucleotide sequence ID" value="NZ_VIGW01000001.1"/>
</dbReference>
<feature type="transmembrane region" description="Helical" evidence="2">
    <location>
        <begin position="12"/>
        <end position="33"/>
    </location>
</feature>
<dbReference type="PANTHER" id="PTHR38592:SF3">
    <property type="entry name" value="BLL4819 PROTEIN"/>
    <property type="match status" value="1"/>
</dbReference>
<keyword evidence="4" id="KW-1185">Reference proteome</keyword>
<feature type="transmembrane region" description="Helical" evidence="2">
    <location>
        <begin position="323"/>
        <end position="340"/>
    </location>
</feature>
<dbReference type="OrthoDB" id="9816550at2"/>
<dbReference type="PANTHER" id="PTHR38592">
    <property type="entry name" value="BLL4819 PROTEIN"/>
    <property type="match status" value="1"/>
</dbReference>
<feature type="transmembrane region" description="Helical" evidence="2">
    <location>
        <begin position="299"/>
        <end position="317"/>
    </location>
</feature>
<dbReference type="AlphaFoldDB" id="A0A5C5REY2"/>
<feature type="region of interest" description="Disordered" evidence="1">
    <location>
        <begin position="359"/>
        <end position="384"/>
    </location>
</feature>
<evidence type="ECO:0000313" key="4">
    <source>
        <dbReference type="Proteomes" id="UP000317291"/>
    </source>
</evidence>
<protein>
    <submittedName>
        <fullName evidence="3">DUF418 domain-containing protein</fullName>
    </submittedName>
</protein>
<accession>A0A5C5REY2</accession>
<keyword evidence="2" id="KW-0812">Transmembrane</keyword>
<evidence type="ECO:0000313" key="3">
    <source>
        <dbReference type="EMBL" id="TWS21506.1"/>
    </source>
</evidence>
<feature type="transmembrane region" description="Helical" evidence="2">
    <location>
        <begin position="222"/>
        <end position="241"/>
    </location>
</feature>
<feature type="transmembrane region" description="Helical" evidence="2">
    <location>
        <begin position="39"/>
        <end position="58"/>
    </location>
</feature>
<evidence type="ECO:0000256" key="2">
    <source>
        <dbReference type="SAM" id="Phobius"/>
    </source>
</evidence>
<organism evidence="3 4">
    <name type="scientific">Tsukamurella asaccharolytica</name>
    <dbReference type="NCBI Taxonomy" id="2592067"/>
    <lineage>
        <taxon>Bacteria</taxon>
        <taxon>Bacillati</taxon>
        <taxon>Actinomycetota</taxon>
        <taxon>Actinomycetes</taxon>
        <taxon>Mycobacteriales</taxon>
        <taxon>Tsukamurellaceae</taxon>
        <taxon>Tsukamurella</taxon>
    </lineage>
</organism>
<dbReference type="InterPro" id="IPR014550">
    <property type="entry name" value="UCP028704_OpgC"/>
</dbReference>
<dbReference type="Proteomes" id="UP000317291">
    <property type="component" value="Unassembled WGS sequence"/>
</dbReference>
<keyword evidence="2" id="KW-1133">Transmembrane helix</keyword>
<gene>
    <name evidence="3" type="ORF">FK529_02655</name>
</gene>
<feature type="transmembrane region" description="Helical" evidence="2">
    <location>
        <begin position="79"/>
        <end position="100"/>
    </location>
</feature>
<dbReference type="Pfam" id="PF10129">
    <property type="entry name" value="OpgC_C"/>
    <property type="match status" value="1"/>
</dbReference>
<reference evidence="3 4" key="1">
    <citation type="submission" date="2019-06" db="EMBL/GenBank/DDBJ databases">
        <title>Tsukamurella conjunctivitidis sp. nov., Tsukamurella assacharolytica sp. nov. and Tsukamurella sputae sp. nov. isolated from patients with conjunctivitis, bacteraemia (lymphoma) and respiratory infection (sputum) in Hong Kong.</title>
        <authorList>
            <person name="Teng J.L.L."/>
            <person name="Lee H.H."/>
            <person name="Fong J.Y.H."/>
            <person name="Fok K.M.N."/>
            <person name="Lau S.K.P."/>
            <person name="Woo P.C.Y."/>
        </authorList>
    </citation>
    <scope>NUCLEOTIDE SEQUENCE [LARGE SCALE GENOMIC DNA]</scope>
    <source>
        <strain evidence="3 4">HKU71</strain>
    </source>
</reference>